<keyword evidence="3" id="KW-1185">Reference proteome</keyword>
<dbReference type="Pfam" id="PF01875">
    <property type="entry name" value="Memo"/>
    <property type="match status" value="1"/>
</dbReference>
<accession>A0AAN6PUW7</accession>
<evidence type="ECO:0000256" key="1">
    <source>
        <dbReference type="ARBA" id="ARBA00006315"/>
    </source>
</evidence>
<evidence type="ECO:0000313" key="2">
    <source>
        <dbReference type="EMBL" id="KAK4097099.1"/>
    </source>
</evidence>
<evidence type="ECO:0000313" key="3">
    <source>
        <dbReference type="Proteomes" id="UP001305647"/>
    </source>
</evidence>
<dbReference type="Proteomes" id="UP001305647">
    <property type="component" value="Unassembled WGS sequence"/>
</dbReference>
<dbReference type="PANTHER" id="PTHR11060">
    <property type="entry name" value="PROTEIN MEMO1"/>
    <property type="match status" value="1"/>
</dbReference>
<protein>
    <submittedName>
        <fullName evidence="2">UPF0103-domain-containing protein</fullName>
    </submittedName>
</protein>
<name>A0AAN6PUW7_9PEZI</name>
<dbReference type="CDD" id="cd07361">
    <property type="entry name" value="MEMO_like"/>
    <property type="match status" value="1"/>
</dbReference>
<dbReference type="NCBIfam" id="TIGR04336">
    <property type="entry name" value="AmmeMemoSam_B"/>
    <property type="match status" value="1"/>
</dbReference>
<dbReference type="Gene3D" id="3.40.830.10">
    <property type="entry name" value="LigB-like"/>
    <property type="match status" value="1"/>
</dbReference>
<comment type="caution">
    <text evidence="2">The sequence shown here is derived from an EMBL/GenBank/DDBJ whole genome shotgun (WGS) entry which is preliminary data.</text>
</comment>
<dbReference type="HAMAP" id="MF_00055">
    <property type="entry name" value="MEMO1"/>
    <property type="match status" value="1"/>
</dbReference>
<comment type="similarity">
    <text evidence="1">Belongs to the MEMO1 family.</text>
</comment>
<gene>
    <name evidence="2" type="ORF">N658DRAFT_434741</name>
</gene>
<proteinExistence type="inferred from homology"/>
<reference evidence="2" key="2">
    <citation type="submission" date="2023-05" db="EMBL/GenBank/DDBJ databases">
        <authorList>
            <consortium name="Lawrence Berkeley National Laboratory"/>
            <person name="Steindorff A."/>
            <person name="Hensen N."/>
            <person name="Bonometti L."/>
            <person name="Westerberg I."/>
            <person name="Brannstrom I.O."/>
            <person name="Guillou S."/>
            <person name="Cros-Aarteil S."/>
            <person name="Calhoun S."/>
            <person name="Haridas S."/>
            <person name="Kuo A."/>
            <person name="Mondo S."/>
            <person name="Pangilinan J."/>
            <person name="Riley R."/>
            <person name="Labutti K."/>
            <person name="Andreopoulos B."/>
            <person name="Lipzen A."/>
            <person name="Chen C."/>
            <person name="Yanf M."/>
            <person name="Daum C."/>
            <person name="Ng V."/>
            <person name="Clum A."/>
            <person name="Ohm R."/>
            <person name="Martin F."/>
            <person name="Silar P."/>
            <person name="Natvig D."/>
            <person name="Lalanne C."/>
            <person name="Gautier V."/>
            <person name="Ament-Velasquez S.L."/>
            <person name="Kruys A."/>
            <person name="Hutchinson M.I."/>
            <person name="Powell A.J."/>
            <person name="Barry K."/>
            <person name="Miller A.N."/>
            <person name="Grigoriev I.V."/>
            <person name="Debuchy R."/>
            <person name="Gladieux P."/>
            <person name="Thoren M.H."/>
            <person name="Johannesson H."/>
        </authorList>
    </citation>
    <scope>NUCLEOTIDE SEQUENCE</scope>
    <source>
        <strain evidence="2">CBS 757.83</strain>
    </source>
</reference>
<dbReference type="PANTHER" id="PTHR11060:SF0">
    <property type="entry name" value="PROTEIN MEMO1"/>
    <property type="match status" value="1"/>
</dbReference>
<dbReference type="EMBL" id="MU863685">
    <property type="protein sequence ID" value="KAK4097099.1"/>
    <property type="molecule type" value="Genomic_DNA"/>
</dbReference>
<reference evidence="2" key="1">
    <citation type="journal article" date="2023" name="Mol. Phylogenet. Evol.">
        <title>Genome-scale phylogeny and comparative genomics of the fungal order Sordariales.</title>
        <authorList>
            <person name="Hensen N."/>
            <person name="Bonometti L."/>
            <person name="Westerberg I."/>
            <person name="Brannstrom I.O."/>
            <person name="Guillou S."/>
            <person name="Cros-Aarteil S."/>
            <person name="Calhoun S."/>
            <person name="Haridas S."/>
            <person name="Kuo A."/>
            <person name="Mondo S."/>
            <person name="Pangilinan J."/>
            <person name="Riley R."/>
            <person name="LaButti K."/>
            <person name="Andreopoulos B."/>
            <person name="Lipzen A."/>
            <person name="Chen C."/>
            <person name="Yan M."/>
            <person name="Daum C."/>
            <person name="Ng V."/>
            <person name="Clum A."/>
            <person name="Steindorff A."/>
            <person name="Ohm R.A."/>
            <person name="Martin F."/>
            <person name="Silar P."/>
            <person name="Natvig D.O."/>
            <person name="Lalanne C."/>
            <person name="Gautier V."/>
            <person name="Ament-Velasquez S.L."/>
            <person name="Kruys A."/>
            <person name="Hutchinson M.I."/>
            <person name="Powell A.J."/>
            <person name="Barry K."/>
            <person name="Miller A.N."/>
            <person name="Grigoriev I.V."/>
            <person name="Debuchy R."/>
            <person name="Gladieux P."/>
            <person name="Hiltunen Thoren M."/>
            <person name="Johannesson H."/>
        </authorList>
    </citation>
    <scope>NUCLEOTIDE SEQUENCE</scope>
    <source>
        <strain evidence="2">CBS 757.83</strain>
    </source>
</reference>
<dbReference type="AlphaFoldDB" id="A0AAN6PUW7"/>
<dbReference type="InterPro" id="IPR002737">
    <property type="entry name" value="MEMO1_fam"/>
</dbReference>
<sequence length="341" mass="38041">MGTREASHAGSWYEDDPEELSSQLDDFLDRVPVTLDDSSLPITGARVIIAPHAGYSYSGPCAAWAYKALDLGSAKRVFIIGPSHTYYLRGCALTTFDKYETPLGDLVVDQATTAELRQTGRFSDMPKGHDVDEHSLEMHIPYLWKRLEQTFGDDSAQYPPIVPILIGNASEQEEKSFGRLLSQYLKDPETAWIVSSDFCHWGSRFKYRPRLLDGAIRDLDKPKASGTGYESLPVTPDWSQMAKKPEKPQTHEVIKVLDQMAMDAVESGAHSDFYKVIRETHNTVCGRHPIGVMMATLEAVAKEKGLEEGKGTFSFVQYQRSSLVKQDWDSSVSYASAYAVV</sequence>
<organism evidence="2 3">
    <name type="scientific">Parathielavia hyrcaniae</name>
    <dbReference type="NCBI Taxonomy" id="113614"/>
    <lineage>
        <taxon>Eukaryota</taxon>
        <taxon>Fungi</taxon>
        <taxon>Dikarya</taxon>
        <taxon>Ascomycota</taxon>
        <taxon>Pezizomycotina</taxon>
        <taxon>Sordariomycetes</taxon>
        <taxon>Sordariomycetidae</taxon>
        <taxon>Sordariales</taxon>
        <taxon>Chaetomiaceae</taxon>
        <taxon>Parathielavia</taxon>
    </lineage>
</organism>